<evidence type="ECO:0000313" key="4">
    <source>
        <dbReference type="Proteomes" id="UP000075430"/>
    </source>
</evidence>
<dbReference type="Pfam" id="PF04014">
    <property type="entry name" value="MazE_antitoxin"/>
    <property type="match status" value="1"/>
</dbReference>
<sequence>MNSTGITRKVDGLGRIVLPKDLRDAKGIGVNTLMEIFTRGNEIVLKKYAPYSRCTITGEVSERIISLLQASYVLSLNVHGE</sequence>
<comment type="caution">
    <text evidence="3">The sequence shown here is derived from an EMBL/GenBank/DDBJ whole genome shotgun (WGS) entry which is preliminary data.</text>
</comment>
<dbReference type="AlphaFoldDB" id="A0A150F6E4"/>
<keyword evidence="1" id="KW-0238">DNA-binding</keyword>
<evidence type="ECO:0000259" key="2">
    <source>
        <dbReference type="PROSITE" id="PS51740"/>
    </source>
</evidence>
<reference evidence="4" key="1">
    <citation type="submission" date="2016-02" db="EMBL/GenBank/DDBJ databases">
        <authorList>
            <person name="Dunlap C."/>
        </authorList>
    </citation>
    <scope>NUCLEOTIDE SEQUENCE [LARGE SCALE GENOMIC DNA]</scope>
    <source>
        <strain evidence="4">NRRL B-41092</strain>
    </source>
</reference>
<dbReference type="PANTHER" id="PTHR36432:SF4">
    <property type="entry name" value="TRANSITION STATE REGULATOR ABH-RELATED"/>
    <property type="match status" value="1"/>
</dbReference>
<dbReference type="NCBIfam" id="TIGR01439">
    <property type="entry name" value="lp_hng_hel_AbrB"/>
    <property type="match status" value="1"/>
</dbReference>
<dbReference type="Gene3D" id="2.10.260.10">
    <property type="match status" value="1"/>
</dbReference>
<gene>
    <name evidence="3" type="ORF">AXI58_00940</name>
</gene>
<dbReference type="RefSeq" id="WP_061522462.1">
    <property type="nucleotide sequence ID" value="NZ_JARLZY010000023.1"/>
</dbReference>
<dbReference type="SUPFAM" id="SSF89447">
    <property type="entry name" value="AbrB/MazE/MraZ-like"/>
    <property type="match status" value="1"/>
</dbReference>
<dbReference type="STRING" id="1793963.AXI58_00940"/>
<dbReference type="PANTHER" id="PTHR36432">
    <property type="match status" value="1"/>
</dbReference>
<dbReference type="InterPro" id="IPR007159">
    <property type="entry name" value="SpoVT-AbrB_dom"/>
</dbReference>
<dbReference type="PROSITE" id="PS51740">
    <property type="entry name" value="SPOVT_ABRB"/>
    <property type="match status" value="1"/>
</dbReference>
<organism evidence="3 4">
    <name type="scientific">Bacillus nakamurai</name>
    <dbReference type="NCBI Taxonomy" id="1793963"/>
    <lineage>
        <taxon>Bacteria</taxon>
        <taxon>Bacillati</taxon>
        <taxon>Bacillota</taxon>
        <taxon>Bacilli</taxon>
        <taxon>Bacillales</taxon>
        <taxon>Bacillaceae</taxon>
        <taxon>Bacillus</taxon>
    </lineage>
</organism>
<feature type="domain" description="SpoVT-AbrB" evidence="2">
    <location>
        <begin position="5"/>
        <end position="50"/>
    </location>
</feature>
<protein>
    <submittedName>
        <fullName evidence="3">AbrB family transcriptional regulator</fullName>
    </submittedName>
</protein>
<dbReference type="GO" id="GO:0003677">
    <property type="term" value="F:DNA binding"/>
    <property type="evidence" value="ECO:0007669"/>
    <property type="project" value="UniProtKB-UniRule"/>
</dbReference>
<dbReference type="SMART" id="SM00966">
    <property type="entry name" value="SpoVT_AbrB"/>
    <property type="match status" value="1"/>
</dbReference>
<dbReference type="InterPro" id="IPR052731">
    <property type="entry name" value="B_subtilis_Trans_State_Reg"/>
</dbReference>
<dbReference type="Proteomes" id="UP000075430">
    <property type="component" value="Unassembled WGS sequence"/>
</dbReference>
<evidence type="ECO:0000256" key="1">
    <source>
        <dbReference type="PROSITE-ProRule" id="PRU01076"/>
    </source>
</evidence>
<evidence type="ECO:0000313" key="3">
    <source>
        <dbReference type="EMBL" id="KXZ16992.1"/>
    </source>
</evidence>
<dbReference type="InterPro" id="IPR037914">
    <property type="entry name" value="SpoVT-AbrB_sf"/>
</dbReference>
<dbReference type="EMBL" id="LSBA01000023">
    <property type="protein sequence ID" value="KXZ16992.1"/>
    <property type="molecule type" value="Genomic_DNA"/>
</dbReference>
<name>A0A150F6E4_9BACI</name>
<proteinExistence type="predicted"/>
<accession>A0A150F6E4</accession>
<keyword evidence="4" id="KW-1185">Reference proteome</keyword>